<protein>
    <submittedName>
        <fullName evidence="1">Jg25652 protein</fullName>
    </submittedName>
</protein>
<proteinExistence type="predicted"/>
<reference evidence="1" key="1">
    <citation type="submission" date="2022-03" db="EMBL/GenBank/DDBJ databases">
        <authorList>
            <person name="Lindestad O."/>
        </authorList>
    </citation>
    <scope>NUCLEOTIDE SEQUENCE</scope>
</reference>
<evidence type="ECO:0000313" key="1">
    <source>
        <dbReference type="EMBL" id="CAH2227844.1"/>
    </source>
</evidence>
<dbReference type="EMBL" id="CAKXAJ010023490">
    <property type="protein sequence ID" value="CAH2227844.1"/>
    <property type="molecule type" value="Genomic_DNA"/>
</dbReference>
<feature type="non-terminal residue" evidence="1">
    <location>
        <position position="1"/>
    </location>
</feature>
<comment type="caution">
    <text evidence="1">The sequence shown here is derived from an EMBL/GenBank/DDBJ whole genome shotgun (WGS) entry which is preliminary data.</text>
</comment>
<dbReference type="AlphaFoldDB" id="A0A8S4QYF4"/>
<dbReference type="Proteomes" id="UP000838756">
    <property type="component" value="Unassembled WGS sequence"/>
</dbReference>
<organism evidence="1 2">
    <name type="scientific">Pararge aegeria aegeria</name>
    <dbReference type="NCBI Taxonomy" id="348720"/>
    <lineage>
        <taxon>Eukaryota</taxon>
        <taxon>Metazoa</taxon>
        <taxon>Ecdysozoa</taxon>
        <taxon>Arthropoda</taxon>
        <taxon>Hexapoda</taxon>
        <taxon>Insecta</taxon>
        <taxon>Pterygota</taxon>
        <taxon>Neoptera</taxon>
        <taxon>Endopterygota</taxon>
        <taxon>Lepidoptera</taxon>
        <taxon>Glossata</taxon>
        <taxon>Ditrysia</taxon>
        <taxon>Papilionoidea</taxon>
        <taxon>Nymphalidae</taxon>
        <taxon>Satyrinae</taxon>
        <taxon>Satyrini</taxon>
        <taxon>Parargina</taxon>
        <taxon>Pararge</taxon>
    </lineage>
</organism>
<evidence type="ECO:0000313" key="2">
    <source>
        <dbReference type="Proteomes" id="UP000838756"/>
    </source>
</evidence>
<keyword evidence="2" id="KW-1185">Reference proteome</keyword>
<sequence>TSLIWGTQERNLSKTTPRFLTVSLNCNWTPSKTTEGIYSS</sequence>
<name>A0A8S4QYF4_9NEOP</name>
<accession>A0A8S4QYF4</accession>
<gene>
    <name evidence="1" type="primary">jg25652</name>
    <name evidence="1" type="ORF">PAEG_LOCUS8088</name>
</gene>